<dbReference type="EMBL" id="MTEJ01000381">
    <property type="protein sequence ID" value="OQX03778.1"/>
    <property type="molecule type" value="Genomic_DNA"/>
</dbReference>
<dbReference type="AlphaFoldDB" id="A0A1Y1QEI0"/>
<dbReference type="Proteomes" id="UP000192491">
    <property type="component" value="Unassembled WGS sequence"/>
</dbReference>
<reference evidence="1 2" key="1">
    <citation type="submission" date="2017-01" db="EMBL/GenBank/DDBJ databases">
        <title>Novel large sulfur bacteria in the metagenomes of groundwater-fed chemosynthetic microbial mats in the Lake Huron basin.</title>
        <authorList>
            <person name="Sharrar A.M."/>
            <person name="Flood B.E."/>
            <person name="Bailey J.V."/>
            <person name="Jones D.S."/>
            <person name="Biddanda B."/>
            <person name="Ruberg S.A."/>
            <person name="Marcus D.N."/>
            <person name="Dick G.J."/>
        </authorList>
    </citation>
    <scope>NUCLEOTIDE SEQUENCE [LARGE SCALE GENOMIC DNA]</scope>
    <source>
        <strain evidence="1">A8</strain>
    </source>
</reference>
<evidence type="ECO:0008006" key="3">
    <source>
        <dbReference type="Google" id="ProtNLM"/>
    </source>
</evidence>
<accession>A0A1Y1QEI0</accession>
<evidence type="ECO:0000313" key="2">
    <source>
        <dbReference type="Proteomes" id="UP000192491"/>
    </source>
</evidence>
<organism evidence="1 2">
    <name type="scientific">Thiothrix lacustris</name>
    <dbReference type="NCBI Taxonomy" id="525917"/>
    <lineage>
        <taxon>Bacteria</taxon>
        <taxon>Pseudomonadati</taxon>
        <taxon>Pseudomonadota</taxon>
        <taxon>Gammaproteobacteria</taxon>
        <taxon>Thiotrichales</taxon>
        <taxon>Thiotrichaceae</taxon>
        <taxon>Thiothrix</taxon>
    </lineage>
</organism>
<comment type="caution">
    <text evidence="1">The sequence shown here is derived from an EMBL/GenBank/DDBJ whole genome shotgun (WGS) entry which is preliminary data.</text>
</comment>
<evidence type="ECO:0000313" key="1">
    <source>
        <dbReference type="EMBL" id="OQX03778.1"/>
    </source>
</evidence>
<name>A0A1Y1QEI0_9GAMM</name>
<sequence length="167" mass="19559">MNGQEYTLDHLHPYPWEIVIPSKDGKPDRCLQVLVSYSLHCFTRRPKDGEAIPDDAWYSDSRESRVFDVLRWELSKYLPDIITSLEQRRCLHTGREEFVTVEVLHEGRQFEYAVFFSVTKGGKSGANLNLFVNSAHERTDAIKYKKPIRFHFILMNRYMGKPIKPPV</sequence>
<protein>
    <recommendedName>
        <fullName evidence="3">Stationary phase growth adaptation protein</fullName>
    </recommendedName>
</protein>
<gene>
    <name evidence="1" type="ORF">BWK73_38415</name>
</gene>
<proteinExistence type="predicted"/>